<dbReference type="SUPFAM" id="SSF55073">
    <property type="entry name" value="Nucleotide cyclase"/>
    <property type="match status" value="1"/>
</dbReference>
<sequence>MVTRLTLTKILQKTGYQVIQAENGQLGFSRFCEEKPALILMDVMMPVMDGYAATQAIRNYETGQATPIIMLTALEDMESIDHAFNAGATDFITKPINWGLLGQRLKYALKASKTEEELRSSQVHLNYALRLAKLGYWEWDATKDSVNGSNSAFELMGVPAQEDMPIDMFISKVAPKDMPLLQQAISDAQRGESHVQVSFRVMHPNQNLLHIDCLGDASYDKEGKLIKITGSAQDISRLHKAESIIDYQANHDSLTDLANRSYFNKYLQNLIESNASAQISALSATIVLDIDRFKIINDNLGQNNGDLLLMTLANRLKKVTREDDFVARLGSDEFAIVIKHAHSLAELNLSLNRIFNDLSRPYLIGDQELFITFSFGVAIVHQDGKTANHLLANANVARAQAKALGGNQFALYQKDMNQQAKSQLLLENDLYKALERNEIEVYFQPQVDAKTLKPYGAEALVRWNHAKQGLISPVQFIPIAESTGLIIEIGQFIIRKAVEETEKWHKMGYDHLHIGINLSGRQFANDNLMDVIQNVLSHSTLPAKFLDFEITESLAMSNADHNISVLKGLKALGVSLSIDDFGTGYSSLAYLHSFPIDTIKIDRSFIINLETTQGQAIVNTILAMANSLGLEVVAEGIEDDFHVSYLQSRNCDIFQGFKFGKPMTSTDFTRYLAENAK</sequence>
<evidence type="ECO:0000259" key="2">
    <source>
        <dbReference type="PROSITE" id="PS50110"/>
    </source>
</evidence>
<evidence type="ECO:0000256" key="1">
    <source>
        <dbReference type="PROSITE-ProRule" id="PRU00169"/>
    </source>
</evidence>
<dbReference type="KEGG" id="tzo:THMIRHAT_20750"/>
<feature type="domain" description="GGDEF" evidence="4">
    <location>
        <begin position="281"/>
        <end position="414"/>
    </location>
</feature>
<dbReference type="Pfam" id="PF00563">
    <property type="entry name" value="EAL"/>
    <property type="match status" value="1"/>
</dbReference>
<organism evidence="5 6">
    <name type="scientific">Thiosulfativibrio zosterae</name>
    <dbReference type="NCBI Taxonomy" id="2675053"/>
    <lineage>
        <taxon>Bacteria</taxon>
        <taxon>Pseudomonadati</taxon>
        <taxon>Pseudomonadota</taxon>
        <taxon>Gammaproteobacteria</taxon>
        <taxon>Thiotrichales</taxon>
        <taxon>Piscirickettsiaceae</taxon>
        <taxon>Thiosulfativibrio</taxon>
    </lineage>
</organism>
<dbReference type="CDD" id="cd01949">
    <property type="entry name" value="GGDEF"/>
    <property type="match status" value="1"/>
</dbReference>
<dbReference type="SUPFAM" id="SSF141868">
    <property type="entry name" value="EAL domain-like"/>
    <property type="match status" value="1"/>
</dbReference>
<dbReference type="InterPro" id="IPR001633">
    <property type="entry name" value="EAL_dom"/>
</dbReference>
<dbReference type="InterPro" id="IPR029787">
    <property type="entry name" value="Nucleotide_cyclase"/>
</dbReference>
<dbReference type="Gene3D" id="3.30.450.20">
    <property type="entry name" value="PAS domain"/>
    <property type="match status" value="1"/>
</dbReference>
<dbReference type="SUPFAM" id="SSF55785">
    <property type="entry name" value="PYP-like sensor domain (PAS domain)"/>
    <property type="match status" value="1"/>
</dbReference>
<evidence type="ECO:0000313" key="6">
    <source>
        <dbReference type="Proteomes" id="UP000501466"/>
    </source>
</evidence>
<dbReference type="AlphaFoldDB" id="A0A6F8PQD6"/>
<dbReference type="InterPro" id="IPR035919">
    <property type="entry name" value="EAL_sf"/>
</dbReference>
<proteinExistence type="predicted"/>
<dbReference type="Gene3D" id="3.20.20.450">
    <property type="entry name" value="EAL domain"/>
    <property type="match status" value="1"/>
</dbReference>
<keyword evidence="6" id="KW-1185">Reference proteome</keyword>
<keyword evidence="1" id="KW-0597">Phosphoprotein</keyword>
<evidence type="ECO:0000259" key="3">
    <source>
        <dbReference type="PROSITE" id="PS50883"/>
    </source>
</evidence>
<evidence type="ECO:0000259" key="4">
    <source>
        <dbReference type="PROSITE" id="PS50887"/>
    </source>
</evidence>
<dbReference type="Gene3D" id="3.40.50.2300">
    <property type="match status" value="1"/>
</dbReference>
<dbReference type="NCBIfam" id="TIGR00254">
    <property type="entry name" value="GGDEF"/>
    <property type="match status" value="1"/>
</dbReference>
<dbReference type="PANTHER" id="PTHR44757">
    <property type="entry name" value="DIGUANYLATE CYCLASE DGCP"/>
    <property type="match status" value="1"/>
</dbReference>
<dbReference type="PROSITE" id="PS50883">
    <property type="entry name" value="EAL"/>
    <property type="match status" value="1"/>
</dbReference>
<dbReference type="Proteomes" id="UP000501466">
    <property type="component" value="Chromosome"/>
</dbReference>
<dbReference type="PROSITE" id="PS50887">
    <property type="entry name" value="GGDEF"/>
    <property type="match status" value="1"/>
</dbReference>
<dbReference type="PROSITE" id="PS50110">
    <property type="entry name" value="RESPONSE_REGULATORY"/>
    <property type="match status" value="1"/>
</dbReference>
<dbReference type="SUPFAM" id="SSF52172">
    <property type="entry name" value="CheY-like"/>
    <property type="match status" value="1"/>
</dbReference>
<dbReference type="InterPro" id="IPR035965">
    <property type="entry name" value="PAS-like_dom_sf"/>
</dbReference>
<feature type="domain" description="Response regulatory" evidence="2">
    <location>
        <begin position="1"/>
        <end position="109"/>
    </location>
</feature>
<feature type="domain" description="EAL" evidence="3">
    <location>
        <begin position="423"/>
        <end position="676"/>
    </location>
</feature>
<gene>
    <name evidence="5" type="ORF">THMIRHAT_20750</name>
</gene>
<evidence type="ECO:0000313" key="5">
    <source>
        <dbReference type="EMBL" id="BBP44329.1"/>
    </source>
</evidence>
<dbReference type="Gene3D" id="3.30.70.270">
    <property type="match status" value="1"/>
</dbReference>
<name>A0A6F8PQD6_9GAMM</name>
<dbReference type="SMART" id="SM00448">
    <property type="entry name" value="REC"/>
    <property type="match status" value="1"/>
</dbReference>
<protein>
    <submittedName>
        <fullName evidence="5">Two-component system response regulator</fullName>
    </submittedName>
</protein>
<dbReference type="GO" id="GO:0000160">
    <property type="term" value="P:phosphorelay signal transduction system"/>
    <property type="evidence" value="ECO:0007669"/>
    <property type="project" value="InterPro"/>
</dbReference>
<dbReference type="InterPro" id="IPR043128">
    <property type="entry name" value="Rev_trsase/Diguanyl_cyclase"/>
</dbReference>
<dbReference type="CDD" id="cd01948">
    <property type="entry name" value="EAL"/>
    <property type="match status" value="1"/>
</dbReference>
<dbReference type="PANTHER" id="PTHR44757:SF2">
    <property type="entry name" value="BIOFILM ARCHITECTURE MAINTENANCE PROTEIN MBAA"/>
    <property type="match status" value="1"/>
</dbReference>
<feature type="modified residue" description="4-aspartylphosphate" evidence="1">
    <location>
        <position position="42"/>
    </location>
</feature>
<dbReference type="InterPro" id="IPR001789">
    <property type="entry name" value="Sig_transdc_resp-reg_receiver"/>
</dbReference>
<dbReference type="SMART" id="SM00052">
    <property type="entry name" value="EAL"/>
    <property type="match status" value="1"/>
</dbReference>
<dbReference type="InterPro" id="IPR052155">
    <property type="entry name" value="Biofilm_reg_signaling"/>
</dbReference>
<dbReference type="InterPro" id="IPR000160">
    <property type="entry name" value="GGDEF_dom"/>
</dbReference>
<dbReference type="SMART" id="SM00267">
    <property type="entry name" value="GGDEF"/>
    <property type="match status" value="1"/>
</dbReference>
<reference evidence="6" key="1">
    <citation type="submission" date="2019-11" db="EMBL/GenBank/DDBJ databases">
        <title>Isolation and characterization of two novel species in the genus Thiomicrorhabdus.</title>
        <authorList>
            <person name="Mochizuki J."/>
            <person name="Kojima H."/>
            <person name="Fukui M."/>
        </authorList>
    </citation>
    <scope>NUCLEOTIDE SEQUENCE [LARGE SCALE GENOMIC DNA]</scope>
    <source>
        <strain evidence="6">AkT22</strain>
    </source>
</reference>
<accession>A0A6F8PQD6</accession>
<dbReference type="InterPro" id="IPR011006">
    <property type="entry name" value="CheY-like_superfamily"/>
</dbReference>
<dbReference type="EMBL" id="AP021888">
    <property type="protein sequence ID" value="BBP44329.1"/>
    <property type="molecule type" value="Genomic_DNA"/>
</dbReference>
<dbReference type="Pfam" id="PF00072">
    <property type="entry name" value="Response_reg"/>
    <property type="match status" value="1"/>
</dbReference>
<dbReference type="Pfam" id="PF00990">
    <property type="entry name" value="GGDEF"/>
    <property type="match status" value="1"/>
</dbReference>